<evidence type="ECO:0000256" key="7">
    <source>
        <dbReference type="ARBA" id="ARBA00023065"/>
    </source>
</evidence>
<gene>
    <name evidence="11" type="ORF">NYP18_14025</name>
</gene>
<dbReference type="InterPro" id="IPR038770">
    <property type="entry name" value="Na+/solute_symporter_sf"/>
</dbReference>
<feature type="transmembrane region" description="Helical" evidence="9">
    <location>
        <begin position="236"/>
        <end position="254"/>
    </location>
</feature>
<protein>
    <submittedName>
        <fullName evidence="11">Cation:proton antiporter</fullName>
    </submittedName>
</protein>
<keyword evidence="12" id="KW-1185">Reference proteome</keyword>
<feature type="transmembrane region" description="Helical" evidence="9">
    <location>
        <begin position="98"/>
        <end position="119"/>
    </location>
</feature>
<keyword evidence="5 9" id="KW-0812">Transmembrane</keyword>
<comment type="caution">
    <text evidence="11">The sequence shown here is derived from an EMBL/GenBank/DDBJ whole genome shotgun (WGS) entry which is preliminary data.</text>
</comment>
<feature type="transmembrane region" description="Helical" evidence="9">
    <location>
        <begin position="313"/>
        <end position="336"/>
    </location>
</feature>
<dbReference type="Pfam" id="PF00999">
    <property type="entry name" value="Na_H_Exchanger"/>
    <property type="match status" value="1"/>
</dbReference>
<feature type="domain" description="Cation/H+ exchanger transmembrane" evidence="10">
    <location>
        <begin position="20"/>
        <end position="402"/>
    </location>
</feature>
<feature type="transmembrane region" description="Helical" evidence="9">
    <location>
        <begin position="31"/>
        <end position="50"/>
    </location>
</feature>
<evidence type="ECO:0000259" key="10">
    <source>
        <dbReference type="Pfam" id="PF00999"/>
    </source>
</evidence>
<sequence>MGNHVEINLVLTLFAGALLTFAAFSTLLQRISLPGPLLCLAFGVLIGPYALDLLRMEDFQVSTGTLLEQAARITLAMGLAGVALRLPHGYWRANMRWIAVIIGLGMALMLVVATGVLWWGLGISFLLALVLGAIVTPTDPVVTTPIVTGSLAEEKVPERVRHNLSAESGINDGLGYLFVMLPMLLMTTPDQAWQEFLTTVLLWEVLGAVLVGALAGFVFGKVFVLVQEHDLMEESSYLAFIVPLALLLLGAGKLLGTDGLLVVFIGVAVFGQVIPQREESEEDKVQDAIARLFLLPAFVLLGIALPISDWAGLGGAALAVVATAVLLRRLVTLWTLRPLLKGVHDRSETFFLSWFGPIGISALFYATLAERHTGNHEIFVLATLAITCSVLLHGLTAAPLSAWLKKREPQDKQQEEVSA</sequence>
<evidence type="ECO:0000256" key="2">
    <source>
        <dbReference type="ARBA" id="ARBA00022448"/>
    </source>
</evidence>
<name>A0ABT2G0F0_9CORY</name>
<feature type="transmembrane region" description="Helical" evidence="9">
    <location>
        <begin position="378"/>
        <end position="404"/>
    </location>
</feature>
<dbReference type="Proteomes" id="UP001205965">
    <property type="component" value="Unassembled WGS sequence"/>
</dbReference>
<organism evidence="11 12">
    <name type="scientific">Corynebacterium lemuris</name>
    <dbReference type="NCBI Taxonomy" id="1859292"/>
    <lineage>
        <taxon>Bacteria</taxon>
        <taxon>Bacillati</taxon>
        <taxon>Actinomycetota</taxon>
        <taxon>Actinomycetes</taxon>
        <taxon>Mycobacteriales</taxon>
        <taxon>Corynebacteriaceae</taxon>
        <taxon>Corynebacterium</taxon>
    </lineage>
</organism>
<keyword evidence="6 9" id="KW-1133">Transmembrane helix</keyword>
<evidence type="ECO:0000313" key="11">
    <source>
        <dbReference type="EMBL" id="MCS5480759.1"/>
    </source>
</evidence>
<proteinExistence type="predicted"/>
<dbReference type="RefSeq" id="WP_259428819.1">
    <property type="nucleotide sequence ID" value="NZ_JANWTC010000017.1"/>
</dbReference>
<reference evidence="11 12" key="1">
    <citation type="submission" date="2022-08" db="EMBL/GenBank/DDBJ databases">
        <title>YIM 101645 draft genome.</title>
        <authorList>
            <person name="Chen X."/>
        </authorList>
    </citation>
    <scope>NUCLEOTIDE SEQUENCE [LARGE SCALE GENOMIC DNA]</scope>
    <source>
        <strain evidence="11 12">YIM 101645</strain>
    </source>
</reference>
<dbReference type="InterPro" id="IPR006153">
    <property type="entry name" value="Cation/H_exchanger_TM"/>
</dbReference>
<evidence type="ECO:0000256" key="8">
    <source>
        <dbReference type="ARBA" id="ARBA00023136"/>
    </source>
</evidence>
<dbReference type="PANTHER" id="PTHR32507">
    <property type="entry name" value="NA(+)/H(+) ANTIPORTER 1"/>
    <property type="match status" value="1"/>
</dbReference>
<keyword evidence="7" id="KW-0406">Ion transport</keyword>
<feature type="transmembrane region" description="Helical" evidence="9">
    <location>
        <begin position="125"/>
        <end position="148"/>
    </location>
</feature>
<dbReference type="PANTHER" id="PTHR32507:SF8">
    <property type="entry name" value="CNH1P"/>
    <property type="match status" value="1"/>
</dbReference>
<evidence type="ECO:0000256" key="5">
    <source>
        <dbReference type="ARBA" id="ARBA00022692"/>
    </source>
</evidence>
<evidence type="ECO:0000313" key="12">
    <source>
        <dbReference type="Proteomes" id="UP001205965"/>
    </source>
</evidence>
<keyword evidence="3" id="KW-0050">Antiport</keyword>
<feature type="transmembrane region" description="Helical" evidence="9">
    <location>
        <begin position="6"/>
        <end position="24"/>
    </location>
</feature>
<feature type="transmembrane region" description="Helical" evidence="9">
    <location>
        <begin position="348"/>
        <end position="366"/>
    </location>
</feature>
<accession>A0ABT2G0F0</accession>
<dbReference type="EMBL" id="JANWTC010000017">
    <property type="protein sequence ID" value="MCS5480759.1"/>
    <property type="molecule type" value="Genomic_DNA"/>
</dbReference>
<evidence type="ECO:0000256" key="4">
    <source>
        <dbReference type="ARBA" id="ARBA00022475"/>
    </source>
</evidence>
<comment type="subcellular location">
    <subcellularLocation>
        <location evidence="1">Cell membrane</location>
        <topology evidence="1">Multi-pass membrane protein</topology>
    </subcellularLocation>
</comment>
<evidence type="ECO:0000256" key="9">
    <source>
        <dbReference type="SAM" id="Phobius"/>
    </source>
</evidence>
<dbReference type="Gene3D" id="1.20.1530.20">
    <property type="match status" value="1"/>
</dbReference>
<evidence type="ECO:0000256" key="6">
    <source>
        <dbReference type="ARBA" id="ARBA00022989"/>
    </source>
</evidence>
<evidence type="ECO:0000256" key="3">
    <source>
        <dbReference type="ARBA" id="ARBA00022449"/>
    </source>
</evidence>
<feature type="transmembrane region" description="Helical" evidence="9">
    <location>
        <begin position="260"/>
        <end position="276"/>
    </location>
</feature>
<feature type="transmembrane region" description="Helical" evidence="9">
    <location>
        <begin position="169"/>
        <end position="188"/>
    </location>
</feature>
<evidence type="ECO:0000256" key="1">
    <source>
        <dbReference type="ARBA" id="ARBA00004651"/>
    </source>
</evidence>
<feature type="transmembrane region" description="Helical" evidence="9">
    <location>
        <begin position="288"/>
        <end position="307"/>
    </location>
</feature>
<keyword evidence="8 9" id="KW-0472">Membrane</keyword>
<keyword evidence="4" id="KW-1003">Cell membrane</keyword>
<feature type="transmembrane region" description="Helical" evidence="9">
    <location>
        <begin position="200"/>
        <end position="224"/>
    </location>
</feature>
<keyword evidence="2" id="KW-0813">Transport</keyword>